<name>A0AB39KVX6_9CAUL</name>
<sequence>MRLLSKSARGGKNVTRIEAGLDREPEADGSDRLVEATQAIGLRYESIHGGLDGIERVMEHLRAIEPLLAEVRKPVTEEFEARRAEHAELLSLRTAHDAALDNIDDLQGRERDLSARLAGSEANFGESEAIRQSQESQLEENALELDRLRNQLLQTELRAGSLDASLRDVSARAEHLDQDCAALRNQAQESEARRNEAENALARATQDFSLASEENGVLKKRLDYANGEVSRLARVEAELETQIASERARSLADQTEATRNIRALEGQVEAARSDAAALQARFETAVVRADKLEELNTQLSQRLGEIGAAHQTAERRASELQVAVDRAQERIRSLEEEADALRHRHASLDTARAAAIERADQLAKTVQAQEKALKRGEERAAQLRARFETLQAAQDQAQRDHAERATEMQSELERIRAEAAVNSGALESARRDRARLQMALLGGGDQDDDRAAG</sequence>
<feature type="domain" description="Crescentin coiled-coil" evidence="2">
    <location>
        <begin position="83"/>
        <end position="433"/>
    </location>
</feature>
<feature type="coiled-coil region" evidence="1">
    <location>
        <begin position="131"/>
        <end position="214"/>
    </location>
</feature>
<evidence type="ECO:0000313" key="4">
    <source>
        <dbReference type="EMBL" id="XDO97951.1"/>
    </source>
</evidence>
<accession>A0AB39KVX6</accession>
<feature type="coiled-coil region" evidence="1">
    <location>
        <begin position="254"/>
        <end position="281"/>
    </location>
</feature>
<feature type="coiled-coil region" evidence="1">
    <location>
        <begin position="310"/>
        <end position="418"/>
    </location>
</feature>
<dbReference type="AlphaFoldDB" id="A0AB39KVX6"/>
<dbReference type="InterPro" id="IPR043652">
    <property type="entry name" value="CreS_CC"/>
</dbReference>
<dbReference type="EMBL" id="CP158375">
    <property type="protein sequence ID" value="XDO97951.1"/>
    <property type="molecule type" value="Genomic_DNA"/>
</dbReference>
<dbReference type="SUPFAM" id="SSF90257">
    <property type="entry name" value="Myosin rod fragments"/>
    <property type="match status" value="1"/>
</dbReference>
<evidence type="ECO:0000256" key="1">
    <source>
        <dbReference type="SAM" id="Coils"/>
    </source>
</evidence>
<dbReference type="SUPFAM" id="SSF57997">
    <property type="entry name" value="Tropomyosin"/>
    <property type="match status" value="1"/>
</dbReference>
<dbReference type="Pfam" id="PF25217">
    <property type="entry name" value="CreS_N"/>
    <property type="match status" value="1"/>
</dbReference>
<proteinExistence type="predicted"/>
<dbReference type="Gene3D" id="1.20.5.170">
    <property type="match status" value="1"/>
</dbReference>
<evidence type="ECO:0000259" key="2">
    <source>
        <dbReference type="Pfam" id="PF19220"/>
    </source>
</evidence>
<keyword evidence="1" id="KW-0175">Coiled coil</keyword>
<feature type="domain" description="Crescentin N-terminal" evidence="3">
    <location>
        <begin position="1"/>
        <end position="81"/>
    </location>
</feature>
<organism evidence="4">
    <name type="scientific">Caulobacter sp. 73W</name>
    <dbReference type="NCBI Taxonomy" id="3161137"/>
    <lineage>
        <taxon>Bacteria</taxon>
        <taxon>Pseudomonadati</taxon>
        <taxon>Pseudomonadota</taxon>
        <taxon>Alphaproteobacteria</taxon>
        <taxon>Caulobacterales</taxon>
        <taxon>Caulobacteraceae</taxon>
        <taxon>Caulobacter</taxon>
    </lineage>
</organism>
<gene>
    <name evidence="4" type="ORF">ABOZ73_05910</name>
</gene>
<dbReference type="RefSeq" id="WP_369061499.1">
    <property type="nucleotide sequence ID" value="NZ_CP158375.1"/>
</dbReference>
<dbReference type="Pfam" id="PF19220">
    <property type="entry name" value="Rod_CreS"/>
    <property type="match status" value="1"/>
</dbReference>
<reference evidence="4" key="1">
    <citation type="submission" date="2024-06" db="EMBL/GenBank/DDBJ databases">
        <title>Caulobacter inopinatus, sp. nov.</title>
        <authorList>
            <person name="Donachie S.P."/>
        </authorList>
    </citation>
    <scope>NUCLEOTIDE SEQUENCE</scope>
    <source>
        <strain evidence="4">73W</strain>
    </source>
</reference>
<dbReference type="InterPro" id="IPR057274">
    <property type="entry name" value="CreS_N"/>
</dbReference>
<evidence type="ECO:0000259" key="3">
    <source>
        <dbReference type="Pfam" id="PF25217"/>
    </source>
</evidence>
<protein>
    <submittedName>
        <fullName evidence="4">Intermediate filament-like cell shape determinant CreS</fullName>
    </submittedName>
</protein>